<dbReference type="Pfam" id="PF05050">
    <property type="entry name" value="Methyltransf_21"/>
    <property type="match status" value="1"/>
</dbReference>
<keyword evidence="5" id="KW-0808">Transferase</keyword>
<evidence type="ECO:0000313" key="12">
    <source>
        <dbReference type="Proteomes" id="UP001180081"/>
    </source>
</evidence>
<evidence type="ECO:0000256" key="7">
    <source>
        <dbReference type="ARBA" id="ARBA00022803"/>
    </source>
</evidence>
<keyword evidence="12" id="KW-1185">Reference proteome</keyword>
<comment type="pathway">
    <text evidence="1">Protein modification; protein glycosylation.</text>
</comment>
<dbReference type="InterPro" id="IPR006342">
    <property type="entry name" value="FkbM_mtfrase"/>
</dbReference>
<feature type="domain" description="O-GlcNAc transferase C-terminal" evidence="10">
    <location>
        <begin position="259"/>
        <end position="418"/>
    </location>
</feature>
<dbReference type="PANTHER" id="PTHR44366:SF1">
    <property type="entry name" value="UDP-N-ACETYLGLUCOSAMINE--PEPTIDE N-ACETYLGLUCOSAMINYLTRANSFERASE 110 KDA SUBUNIT"/>
    <property type="match status" value="1"/>
</dbReference>
<dbReference type="Gene3D" id="3.40.50.2000">
    <property type="entry name" value="Glycogen Phosphorylase B"/>
    <property type="match status" value="1"/>
</dbReference>
<sequence length="948" mass="103535">MNIKQRDVSVGDVAMIEHDEHTLRQSLALALALAPSDGALHWRLGQLLRHLGRSDDAVAAFLEASKHLVDDLQIQADLALNLGELGCLMEALHLAERMVEAAPTFAKGHLALAVALSGLSRMEEAVVAFARCLALDPSNAMALRGLGFSMLKLGRHAEAVVCYDEAMAVMDEADRFFPLTLSSLIHCKMMQCDWAGLDGKLSSLWAQLEAGPASLVAPFNCQAIPGISPSLSHTLAKRYAAENLTAQGAAPMCKPDVANAARRGKLRLGYLSSDFQLHATSVLIAGVMEAHDRDGFEIYAYSHSMDDGSLLRQRMVAAFDVFREIGELSDQEAAALIAADQIDILIDLKGWTWGARLDILARRPAPIQVTWLGYPGTLGDARLADYLIGDSLVTPVVDAPWYAEQLALMPHCYQPNDNTREFGPEITRDEVGLPDSAFVFCSFNQHYKITPPVFSAWCELLRNVPNSVLWLLETSDESMQNLRREAVAAGVSAERLVFASKMAPHHHLSRLRLADLALDTMPYNSHTTGADALWAGVPMVTVLGTTFAGRVGASLLHAVDCPELVTASLDEYVALAAALAQDAERLQALRRKLAVQRSVCALFDTARFTRHLESLYHAMYQRLVDGLPPAMISLNPEAVLPPTVSSQGGDLSMQHTVVGAEGAEPVWRANSLVGLLKPARPIEVVDIGANPIDGEPPYRPLLAEALCHVTGFEPQQDALARLNAMKGPLERYLPYAVGDGQTATLRICKASGMTSLFEPDQATLALFKVLQPLAEVLERVELQTHRLDDLAEVEQIDYLKIDVQGAELMVFQSGQQKLSNAVAIQAEVSFVTLYEGQPAMGMVDMELRKQGFIPHCFAAVKQWPIAPCVLNDNPTEPLNQLLEADIVYVRDITRDAGMTDEQLKHLAIIAHHCYGSYDLALRCVYLLEKRGGLPVGAEQAYLRLLEQL</sequence>
<proteinExistence type="inferred from homology"/>
<comment type="caution">
    <text evidence="11">The sequence shown here is derived from an EMBL/GenBank/DDBJ whole genome shotgun (WGS) entry which is preliminary data.</text>
</comment>
<protein>
    <recommendedName>
        <fullName evidence="3">protein O-GlcNAc transferase</fullName>
        <ecNumber evidence="3">2.4.1.255</ecNumber>
    </recommendedName>
</protein>
<comment type="similarity">
    <text evidence="2">Belongs to the glycosyltransferase 41 family. O-GlcNAc transferase subfamily.</text>
</comment>
<feature type="repeat" description="TPR" evidence="8">
    <location>
        <begin position="106"/>
        <end position="139"/>
    </location>
</feature>
<dbReference type="SUPFAM" id="SSF53335">
    <property type="entry name" value="S-adenosyl-L-methionine-dependent methyltransferases"/>
    <property type="match status" value="1"/>
</dbReference>
<dbReference type="InterPro" id="IPR037919">
    <property type="entry name" value="OGT"/>
</dbReference>
<evidence type="ECO:0000313" key="11">
    <source>
        <dbReference type="EMBL" id="MDN3577898.1"/>
    </source>
</evidence>
<evidence type="ECO:0000256" key="1">
    <source>
        <dbReference type="ARBA" id="ARBA00004922"/>
    </source>
</evidence>
<keyword evidence="4" id="KW-0328">Glycosyltransferase</keyword>
<evidence type="ECO:0000256" key="5">
    <source>
        <dbReference type="ARBA" id="ARBA00022679"/>
    </source>
</evidence>
<dbReference type="Proteomes" id="UP001180081">
    <property type="component" value="Unassembled WGS sequence"/>
</dbReference>
<evidence type="ECO:0000256" key="8">
    <source>
        <dbReference type="PROSITE-ProRule" id="PRU00339"/>
    </source>
</evidence>
<dbReference type="SUPFAM" id="SSF48452">
    <property type="entry name" value="TPR-like"/>
    <property type="match status" value="2"/>
</dbReference>
<dbReference type="SMART" id="SM00028">
    <property type="entry name" value="TPR"/>
    <property type="match status" value="3"/>
</dbReference>
<dbReference type="InterPro" id="IPR029063">
    <property type="entry name" value="SAM-dependent_MTases_sf"/>
</dbReference>
<dbReference type="RefSeq" id="WP_290333303.1">
    <property type="nucleotide sequence ID" value="NZ_JAUFPU010000018.1"/>
</dbReference>
<dbReference type="GO" id="GO:0008168">
    <property type="term" value="F:methyltransferase activity"/>
    <property type="evidence" value="ECO:0007669"/>
    <property type="project" value="UniProtKB-KW"/>
</dbReference>
<evidence type="ECO:0000256" key="3">
    <source>
        <dbReference type="ARBA" id="ARBA00011970"/>
    </source>
</evidence>
<dbReference type="InterPro" id="IPR029489">
    <property type="entry name" value="OGT/SEC/SPY_C"/>
</dbReference>
<dbReference type="GO" id="GO:0032259">
    <property type="term" value="P:methylation"/>
    <property type="evidence" value="ECO:0007669"/>
    <property type="project" value="UniProtKB-KW"/>
</dbReference>
<accession>A0ABT8B6K6</accession>
<dbReference type="PANTHER" id="PTHR44366">
    <property type="entry name" value="UDP-N-ACETYLGLUCOSAMINE--PEPTIDE N-ACETYLGLUCOSAMINYLTRANSFERASE 110 KDA SUBUNIT"/>
    <property type="match status" value="1"/>
</dbReference>
<dbReference type="InterPro" id="IPR011990">
    <property type="entry name" value="TPR-like_helical_dom_sf"/>
</dbReference>
<evidence type="ECO:0000256" key="2">
    <source>
        <dbReference type="ARBA" id="ARBA00005386"/>
    </source>
</evidence>
<name>A0ABT8B6K6_9NEIS</name>
<dbReference type="EC" id="2.4.1.255" evidence="3"/>
<reference evidence="11" key="2">
    <citation type="submission" date="2023-06" db="EMBL/GenBank/DDBJ databases">
        <authorList>
            <person name="Lucena T."/>
            <person name="Sun Q."/>
        </authorList>
    </citation>
    <scope>NUCLEOTIDE SEQUENCE</scope>
    <source>
        <strain evidence="11">CECT 7703</strain>
    </source>
</reference>
<dbReference type="Pfam" id="PF13844">
    <property type="entry name" value="Glyco_transf_41"/>
    <property type="match status" value="2"/>
</dbReference>
<evidence type="ECO:0000256" key="4">
    <source>
        <dbReference type="ARBA" id="ARBA00022676"/>
    </source>
</evidence>
<dbReference type="EMBL" id="JAUFPU010000018">
    <property type="protein sequence ID" value="MDN3577898.1"/>
    <property type="molecule type" value="Genomic_DNA"/>
</dbReference>
<dbReference type="InterPro" id="IPR019734">
    <property type="entry name" value="TPR_rpt"/>
</dbReference>
<feature type="domain" description="O-GlcNAc transferase C-terminal" evidence="10">
    <location>
        <begin position="427"/>
        <end position="611"/>
    </location>
</feature>
<evidence type="ECO:0000259" key="9">
    <source>
        <dbReference type="Pfam" id="PF05050"/>
    </source>
</evidence>
<dbReference type="Pfam" id="PF13181">
    <property type="entry name" value="TPR_8"/>
    <property type="match status" value="1"/>
</dbReference>
<organism evidence="11 12">
    <name type="scientific">Chitinimonas viridis</name>
    <dbReference type="NCBI Taxonomy" id="664880"/>
    <lineage>
        <taxon>Bacteria</taxon>
        <taxon>Pseudomonadati</taxon>
        <taxon>Pseudomonadota</taxon>
        <taxon>Betaproteobacteria</taxon>
        <taxon>Neisseriales</taxon>
        <taxon>Chitinibacteraceae</taxon>
        <taxon>Chitinimonas</taxon>
    </lineage>
</organism>
<dbReference type="PROSITE" id="PS50005">
    <property type="entry name" value="TPR"/>
    <property type="match status" value="1"/>
</dbReference>
<feature type="domain" description="Methyltransferase FkbM" evidence="9">
    <location>
        <begin position="686"/>
        <end position="853"/>
    </location>
</feature>
<dbReference type="NCBIfam" id="TIGR01444">
    <property type="entry name" value="fkbM_fam"/>
    <property type="match status" value="1"/>
</dbReference>
<evidence type="ECO:0000259" key="10">
    <source>
        <dbReference type="Pfam" id="PF13844"/>
    </source>
</evidence>
<dbReference type="Gene3D" id="1.25.40.10">
    <property type="entry name" value="Tetratricopeptide repeat domain"/>
    <property type="match status" value="1"/>
</dbReference>
<reference evidence="11" key="1">
    <citation type="journal article" date="2014" name="Int. J. Syst. Evol. Microbiol.">
        <title>Complete genome of a new Firmicutes species belonging to the dominant human colonic microbiota ('Ruminococcus bicirculans') reveals two chromosomes and a selective capacity to utilize plant glucans.</title>
        <authorList>
            <consortium name="NISC Comparative Sequencing Program"/>
            <person name="Wegmann U."/>
            <person name="Louis P."/>
            <person name="Goesmann A."/>
            <person name="Henrissat B."/>
            <person name="Duncan S.H."/>
            <person name="Flint H.J."/>
        </authorList>
    </citation>
    <scope>NUCLEOTIDE SEQUENCE</scope>
    <source>
        <strain evidence="11">CECT 7703</strain>
    </source>
</reference>
<evidence type="ECO:0000256" key="6">
    <source>
        <dbReference type="ARBA" id="ARBA00022737"/>
    </source>
</evidence>
<gene>
    <name evidence="11" type="ORF">QWZ03_14075</name>
</gene>
<keyword evidence="11" id="KW-0489">Methyltransferase</keyword>
<dbReference type="Gene3D" id="3.40.50.11380">
    <property type="match status" value="1"/>
</dbReference>
<dbReference type="Gene3D" id="3.40.50.150">
    <property type="entry name" value="Vaccinia Virus protein VP39"/>
    <property type="match status" value="1"/>
</dbReference>
<keyword evidence="6" id="KW-0677">Repeat</keyword>
<keyword evidence="7 8" id="KW-0802">TPR repeat</keyword>